<sequence>MADVIANMSMSLDGFVADPQDRIDHLFGWFGSGDVEVPTAVEWATFKTSEASAKMLRDAMDNVGALIAGRHLFDITQGWGGQHPMGVPVFVVTHEPPADWPHPDAPFTFVTDGVESAVEQAKKAAGDKNVAVASTKIAQQCLNLGLLDGIQVDLVPVLLGSGVRFFDDLDTTTMLTGPEVVEGTGVTHLSYRVKQGA</sequence>
<evidence type="ECO:0000313" key="2">
    <source>
        <dbReference type="EMBL" id="VVJ24501.1"/>
    </source>
</evidence>
<dbReference type="RefSeq" id="WP_155549104.1">
    <property type="nucleotide sequence ID" value="NZ_CABVGP010000003.1"/>
</dbReference>
<accession>A0A6I8M6V1</accession>
<dbReference type="GO" id="GO:0009231">
    <property type="term" value="P:riboflavin biosynthetic process"/>
    <property type="evidence" value="ECO:0007669"/>
    <property type="project" value="InterPro"/>
</dbReference>
<dbReference type="AlphaFoldDB" id="A0A6I8M6V1"/>
<protein>
    <submittedName>
        <fullName evidence="2">Dihydrofolate reductase homolog</fullName>
    </submittedName>
</protein>
<evidence type="ECO:0000259" key="1">
    <source>
        <dbReference type="Pfam" id="PF01872"/>
    </source>
</evidence>
<dbReference type="Pfam" id="PF01872">
    <property type="entry name" value="RibD_C"/>
    <property type="match status" value="1"/>
</dbReference>
<dbReference type="EMBL" id="CABVGP010000003">
    <property type="protein sequence ID" value="VVJ24501.1"/>
    <property type="molecule type" value="Genomic_DNA"/>
</dbReference>
<name>A0A6I8M6V1_9PSEU</name>
<keyword evidence="3" id="KW-1185">Reference proteome</keyword>
<feature type="domain" description="Bacterial bifunctional deaminase-reductase C-terminal" evidence="1">
    <location>
        <begin position="4"/>
        <end position="172"/>
    </location>
</feature>
<reference evidence="2 3" key="1">
    <citation type="submission" date="2019-09" db="EMBL/GenBank/DDBJ databases">
        <authorList>
            <person name="Leyn A S."/>
        </authorList>
    </citation>
    <scope>NUCLEOTIDE SEQUENCE [LARGE SCALE GENOMIC DNA]</scope>
    <source>
        <strain evidence="2">AA231_1</strain>
    </source>
</reference>
<evidence type="ECO:0000313" key="3">
    <source>
        <dbReference type="Proteomes" id="UP000399805"/>
    </source>
</evidence>
<dbReference type="Gene3D" id="3.40.430.10">
    <property type="entry name" value="Dihydrofolate Reductase, subunit A"/>
    <property type="match status" value="1"/>
</dbReference>
<dbReference type="SUPFAM" id="SSF53597">
    <property type="entry name" value="Dihydrofolate reductase-like"/>
    <property type="match status" value="1"/>
</dbReference>
<dbReference type="GO" id="GO:0008703">
    <property type="term" value="F:5-amino-6-(5-phosphoribosylamino)uracil reductase activity"/>
    <property type="evidence" value="ECO:0007669"/>
    <property type="project" value="InterPro"/>
</dbReference>
<dbReference type="Proteomes" id="UP000399805">
    <property type="component" value="Unassembled WGS sequence"/>
</dbReference>
<proteinExistence type="predicted"/>
<dbReference type="InterPro" id="IPR002734">
    <property type="entry name" value="RibDG_C"/>
</dbReference>
<gene>
    <name evidence="2" type="ORF">AA23TX_09369</name>
</gene>
<organism evidence="2 3">
    <name type="scientific">Amycolatopsis camponoti</name>
    <dbReference type="NCBI Taxonomy" id="2606593"/>
    <lineage>
        <taxon>Bacteria</taxon>
        <taxon>Bacillati</taxon>
        <taxon>Actinomycetota</taxon>
        <taxon>Actinomycetes</taxon>
        <taxon>Pseudonocardiales</taxon>
        <taxon>Pseudonocardiaceae</taxon>
        <taxon>Amycolatopsis</taxon>
    </lineage>
</organism>
<dbReference type="InterPro" id="IPR024072">
    <property type="entry name" value="DHFR-like_dom_sf"/>
</dbReference>